<dbReference type="EMBL" id="FQXE01000020">
    <property type="protein sequence ID" value="SHI28730.1"/>
    <property type="molecule type" value="Genomic_DNA"/>
</dbReference>
<evidence type="ECO:0000259" key="6">
    <source>
        <dbReference type="Pfam" id="PF03328"/>
    </source>
</evidence>
<protein>
    <submittedName>
        <fullName evidence="7">Citrate lyase subunit beta / citryl-CoA lyase</fullName>
    </submittedName>
</protein>
<keyword evidence="7" id="KW-0456">Lyase</keyword>
<evidence type="ECO:0000313" key="8">
    <source>
        <dbReference type="Proteomes" id="UP000184226"/>
    </source>
</evidence>
<comment type="cofactor">
    <cofactor evidence="1">
        <name>Mg(2+)</name>
        <dbReference type="ChEBI" id="CHEBI:18420"/>
    </cofactor>
</comment>
<dbReference type="Pfam" id="PF03328">
    <property type="entry name" value="HpcH_HpaI"/>
    <property type="match status" value="1"/>
</dbReference>
<accession>A0A1M5ZWW2</accession>
<proteinExistence type="predicted"/>
<evidence type="ECO:0000256" key="2">
    <source>
        <dbReference type="ARBA" id="ARBA00022723"/>
    </source>
</evidence>
<evidence type="ECO:0000256" key="3">
    <source>
        <dbReference type="ARBA" id="ARBA00022842"/>
    </source>
</evidence>
<keyword evidence="2 5" id="KW-0479">Metal-binding</keyword>
<dbReference type="GO" id="GO:0006107">
    <property type="term" value="P:oxaloacetate metabolic process"/>
    <property type="evidence" value="ECO:0007669"/>
    <property type="project" value="TreeGrafter"/>
</dbReference>
<feature type="binding site" evidence="5">
    <location>
        <position position="160"/>
    </location>
    <ligand>
        <name>Mg(2+)</name>
        <dbReference type="ChEBI" id="CHEBI:18420"/>
    </ligand>
</feature>
<gene>
    <name evidence="7" type="ORF">SAMN04488135_12011</name>
</gene>
<keyword evidence="3 5" id="KW-0460">Magnesium</keyword>
<dbReference type="InterPro" id="IPR015813">
    <property type="entry name" value="Pyrv/PenolPyrv_kinase-like_dom"/>
</dbReference>
<evidence type="ECO:0000256" key="1">
    <source>
        <dbReference type="ARBA" id="ARBA00001946"/>
    </source>
</evidence>
<feature type="binding site" evidence="4">
    <location>
        <position position="71"/>
    </location>
    <ligand>
        <name>substrate</name>
    </ligand>
</feature>
<reference evidence="7 8" key="1">
    <citation type="submission" date="2016-11" db="EMBL/GenBank/DDBJ databases">
        <authorList>
            <person name="Jaros S."/>
            <person name="Januszkiewicz K."/>
            <person name="Wedrychowicz H."/>
        </authorList>
    </citation>
    <scope>NUCLEOTIDE SEQUENCE [LARGE SCALE GENOMIC DNA]</scope>
    <source>
        <strain evidence="7 8">CGMCC 1.10190</strain>
    </source>
</reference>
<sequence>MNHRDLPLWRSLMFCPANAERFVAKAHERGADAVILDLEDSIALSEKAHARARLGASAAHIRTGGADVIVRVNRELTLAVPDMESAVSPGVSAIMLPKVKGPEHIQLLAEVITARELELGMAVGHTKIVALVETADGMGKINEIAKAHPRLVGMAVGGEDLATELDAEPSADSLYVAKMLGVMAARAAGILPIGVLASVAGIDGDDDSYQQMLARSRRLGFAGATCVHPRQVRLLNEAFSPGAAQVDLARRIVQAYEAAVQRGAGAIALDGRMIDRPVVIRAQRLLAQLDAQKGVS</sequence>
<dbReference type="GO" id="GO:0016829">
    <property type="term" value="F:lyase activity"/>
    <property type="evidence" value="ECO:0007669"/>
    <property type="project" value="UniProtKB-KW"/>
</dbReference>
<dbReference type="PIRSF" id="PIRSF015582">
    <property type="entry name" value="Cit_lyase_B"/>
    <property type="match status" value="1"/>
</dbReference>
<dbReference type="GO" id="GO:0000287">
    <property type="term" value="F:magnesium ion binding"/>
    <property type="evidence" value="ECO:0007669"/>
    <property type="project" value="TreeGrafter"/>
</dbReference>
<dbReference type="Proteomes" id="UP000184226">
    <property type="component" value="Unassembled WGS sequence"/>
</dbReference>
<dbReference type="SUPFAM" id="SSF51621">
    <property type="entry name" value="Phosphoenolpyruvate/pyruvate domain"/>
    <property type="match status" value="1"/>
</dbReference>
<dbReference type="InterPro" id="IPR005000">
    <property type="entry name" value="Aldolase/citrate-lyase_domain"/>
</dbReference>
<feature type="binding site" evidence="4">
    <location>
        <position position="133"/>
    </location>
    <ligand>
        <name>substrate</name>
    </ligand>
</feature>
<evidence type="ECO:0000256" key="5">
    <source>
        <dbReference type="PIRSR" id="PIRSR015582-2"/>
    </source>
</evidence>
<keyword evidence="8" id="KW-1185">Reference proteome</keyword>
<evidence type="ECO:0000256" key="4">
    <source>
        <dbReference type="PIRSR" id="PIRSR015582-1"/>
    </source>
</evidence>
<feature type="domain" description="HpcH/HpaI aldolase/citrate lyase" evidence="6">
    <location>
        <begin position="10"/>
        <end position="229"/>
    </location>
</feature>
<dbReference type="RefSeq" id="WP_073109129.1">
    <property type="nucleotide sequence ID" value="NZ_FQXE01000020.1"/>
</dbReference>
<dbReference type="InterPro" id="IPR040442">
    <property type="entry name" value="Pyrv_kinase-like_dom_sf"/>
</dbReference>
<feature type="binding site" evidence="5">
    <location>
        <position position="133"/>
    </location>
    <ligand>
        <name>Mg(2+)</name>
        <dbReference type="ChEBI" id="CHEBI:18420"/>
    </ligand>
</feature>
<dbReference type="InterPro" id="IPR011206">
    <property type="entry name" value="Citrate_lyase_beta/mcl1/mcl2"/>
</dbReference>
<dbReference type="Gene3D" id="3.20.20.60">
    <property type="entry name" value="Phosphoenolpyruvate-binding domains"/>
    <property type="match status" value="1"/>
</dbReference>
<dbReference type="OrthoDB" id="348111at2"/>
<dbReference type="PANTHER" id="PTHR32308">
    <property type="entry name" value="LYASE BETA SUBUNIT, PUTATIVE (AFU_ORTHOLOGUE AFUA_4G13030)-RELATED"/>
    <property type="match status" value="1"/>
</dbReference>
<organism evidence="7 8">
    <name type="scientific">Pollutimonas bauzanensis</name>
    <dbReference type="NCBI Taxonomy" id="658167"/>
    <lineage>
        <taxon>Bacteria</taxon>
        <taxon>Pseudomonadati</taxon>
        <taxon>Pseudomonadota</taxon>
        <taxon>Betaproteobacteria</taxon>
        <taxon>Burkholderiales</taxon>
        <taxon>Alcaligenaceae</taxon>
        <taxon>Pollutimonas</taxon>
    </lineage>
</organism>
<dbReference type="PANTHER" id="PTHR32308:SF0">
    <property type="entry name" value="HPCH_HPAI ALDOLASE_CITRATE LYASE DOMAIN-CONTAINING PROTEIN"/>
    <property type="match status" value="1"/>
</dbReference>
<dbReference type="STRING" id="658167.SAMN04488135_12011"/>
<evidence type="ECO:0000313" key="7">
    <source>
        <dbReference type="EMBL" id="SHI28730.1"/>
    </source>
</evidence>
<dbReference type="AlphaFoldDB" id="A0A1M5ZWW2"/>
<name>A0A1M5ZWW2_9BURK</name>